<accession>A0AB39HGB4</accession>
<evidence type="ECO:0008006" key="3">
    <source>
        <dbReference type="Google" id="ProtNLM"/>
    </source>
</evidence>
<dbReference type="RefSeq" id="WP_306101183.1">
    <property type="nucleotide sequence ID" value="NZ_CP162601.1"/>
</dbReference>
<sequence length="174" mass="19460">MPSKLSSKVIKVGTLLAVCAWLGACSPTRPLVDPSPSTPSGESVWQGADQIQLGQSQISLNSTFWYDTLPVIGEVGITSHHDIEGELGLVSSQDIATELGVTVIRIQQGENQWTLSKPHYFLNRALPYRWVIEVHWPWLAGFDLDRQFNLAVEIAYQDQRYWLVNHGVKLALIH</sequence>
<gene>
    <name evidence="2" type="ORF">AB0763_03590</name>
</gene>
<dbReference type="EMBL" id="CP162601">
    <property type="protein sequence ID" value="XDK25742.1"/>
    <property type="molecule type" value="Genomic_DNA"/>
</dbReference>
<proteinExistence type="predicted"/>
<dbReference type="AlphaFoldDB" id="A0AB39HGB4"/>
<feature type="signal peptide" evidence="1">
    <location>
        <begin position="1"/>
        <end position="24"/>
    </location>
</feature>
<dbReference type="PROSITE" id="PS51257">
    <property type="entry name" value="PROKAR_LIPOPROTEIN"/>
    <property type="match status" value="1"/>
</dbReference>
<evidence type="ECO:0000313" key="2">
    <source>
        <dbReference type="EMBL" id="XDK25742.1"/>
    </source>
</evidence>
<dbReference type="KEGG" id="vih:AB0763_03590"/>
<reference evidence="2" key="1">
    <citation type="submission" date="2024-07" db="EMBL/GenBank/DDBJ databases">
        <title>Genome Analysis of a Potential Novel Vibrio Species Secreting pH- and Thermo-stable Alginate Lyase and its Application in Producing Alginate Oligosaccharides.</title>
        <authorList>
            <person name="Huang H."/>
            <person name="Bao K."/>
        </authorList>
    </citation>
    <scope>NUCLEOTIDE SEQUENCE</scope>
    <source>
        <strain evidence="2">HB236076</strain>
    </source>
</reference>
<organism evidence="2">
    <name type="scientific">Vibrio sp. HB236076</name>
    <dbReference type="NCBI Taxonomy" id="3232307"/>
    <lineage>
        <taxon>Bacteria</taxon>
        <taxon>Pseudomonadati</taxon>
        <taxon>Pseudomonadota</taxon>
        <taxon>Gammaproteobacteria</taxon>
        <taxon>Vibrionales</taxon>
        <taxon>Vibrionaceae</taxon>
        <taxon>Vibrio</taxon>
    </lineage>
</organism>
<protein>
    <recommendedName>
        <fullName evidence="3">DNA polymerase III subunit beta</fullName>
    </recommendedName>
</protein>
<evidence type="ECO:0000256" key="1">
    <source>
        <dbReference type="SAM" id="SignalP"/>
    </source>
</evidence>
<feature type="chain" id="PRO_5044297184" description="DNA polymerase III subunit beta" evidence="1">
    <location>
        <begin position="25"/>
        <end position="174"/>
    </location>
</feature>
<keyword evidence="1" id="KW-0732">Signal</keyword>
<name>A0AB39HGB4_9VIBR</name>